<dbReference type="GO" id="GO:0043565">
    <property type="term" value="F:sequence-specific DNA binding"/>
    <property type="evidence" value="ECO:0007669"/>
    <property type="project" value="InterPro"/>
</dbReference>
<dbReference type="InParanoid" id="A0A804NJ16"/>
<dbReference type="AlphaFoldDB" id="A0A804NJ16"/>
<dbReference type="Pfam" id="PF03106">
    <property type="entry name" value="WRKY"/>
    <property type="match status" value="1"/>
</dbReference>
<protein>
    <recommendedName>
        <fullName evidence="6">WRKY domain-containing protein</fullName>
    </recommendedName>
</protein>
<keyword evidence="2" id="KW-0805">Transcription regulation</keyword>
<dbReference type="SMART" id="SM00774">
    <property type="entry name" value="WRKY"/>
    <property type="match status" value="1"/>
</dbReference>
<dbReference type="InterPro" id="IPR044810">
    <property type="entry name" value="WRKY_plant"/>
</dbReference>
<keyword evidence="4" id="KW-0804">Transcription</keyword>
<sequence>MVDLHDLILPILDPCSRQAKHVQQLFQDISSSSSKVISFVLELADDNSKKQQASKVVKDRRKAGGKNVVESHMLLEEAKEIGKNRRSVAVSSTSHHGSKMSNAVASLLALAVVRATCRGRPPSSLLLDFPPLAPCAYHSPPAVSGRRSVVVSSMCYHGSKMSKAPSSQTKADPRAPALALSSTTNLANLLPTGVLLAFNLLALKSPFDGCVYYVVTSCTGLRLLNYLPDASPLPEGVTRRSPPQGTGTRHRIPIVANTVAKYKKSNREIDTNWNYYRCANSKDQGCPATKTVQQKETDGSGAVKLFDVDYYGQHTCNKDGVIHPYVVDTAHDSVPTVDHNQSCSTPTSSAHNNGVHGILQDDESFENLFMVPSIPEHLTDESFENLVMVSSIPEYYLADFTDVEMAEGALEVASMMISEDIWA</sequence>
<dbReference type="SUPFAM" id="SSF118290">
    <property type="entry name" value="WRKY DNA-binding domain"/>
    <property type="match status" value="1"/>
</dbReference>
<reference evidence="7" key="3">
    <citation type="submission" date="2021-05" db="UniProtKB">
        <authorList>
            <consortium name="EnsemblPlants"/>
        </authorList>
    </citation>
    <scope>IDENTIFICATION</scope>
    <source>
        <strain evidence="7">cv. B73</strain>
    </source>
</reference>
<evidence type="ECO:0000259" key="6">
    <source>
        <dbReference type="SMART" id="SM00774"/>
    </source>
</evidence>
<dbReference type="Gramene" id="Zm00001eb163850_T001">
    <property type="protein sequence ID" value="Zm00001eb163850_P001"/>
    <property type="gene ID" value="Zm00001eb163850"/>
</dbReference>
<evidence type="ECO:0000313" key="7">
    <source>
        <dbReference type="EnsemblPlants" id="Zm00001eb163850_P001"/>
    </source>
</evidence>
<evidence type="ECO:0000256" key="2">
    <source>
        <dbReference type="ARBA" id="ARBA00023015"/>
    </source>
</evidence>
<keyword evidence="8" id="KW-1185">Reference proteome</keyword>
<dbReference type="GO" id="GO:0003700">
    <property type="term" value="F:DNA-binding transcription factor activity"/>
    <property type="evidence" value="ECO:0007669"/>
    <property type="project" value="InterPro"/>
</dbReference>
<dbReference type="EnsemblPlants" id="Zm00001eb163850_T001">
    <property type="protein sequence ID" value="Zm00001eb163850_P001"/>
    <property type="gene ID" value="Zm00001eb163850"/>
</dbReference>
<dbReference type="InterPro" id="IPR003657">
    <property type="entry name" value="WRKY_dom"/>
</dbReference>
<evidence type="ECO:0000256" key="5">
    <source>
        <dbReference type="ARBA" id="ARBA00023242"/>
    </source>
</evidence>
<reference evidence="8" key="1">
    <citation type="submission" date="2015-12" db="EMBL/GenBank/DDBJ databases">
        <title>Update maize B73 reference genome by single molecule sequencing technologies.</title>
        <authorList>
            <consortium name="Maize Genome Sequencing Project"/>
            <person name="Ware D."/>
        </authorList>
    </citation>
    <scope>NUCLEOTIDE SEQUENCE [LARGE SCALE GENOMIC DNA]</scope>
    <source>
        <strain evidence="8">cv. B73</strain>
    </source>
</reference>
<dbReference type="Gene3D" id="2.20.25.80">
    <property type="entry name" value="WRKY domain"/>
    <property type="match status" value="1"/>
</dbReference>
<proteinExistence type="predicted"/>
<name>A0A804NJ16_MAIZE</name>
<dbReference type="Proteomes" id="UP000007305">
    <property type="component" value="Chromosome 3"/>
</dbReference>
<evidence type="ECO:0000256" key="4">
    <source>
        <dbReference type="ARBA" id="ARBA00023163"/>
    </source>
</evidence>
<evidence type="ECO:0000256" key="3">
    <source>
        <dbReference type="ARBA" id="ARBA00023125"/>
    </source>
</evidence>
<evidence type="ECO:0000313" key="8">
    <source>
        <dbReference type="Proteomes" id="UP000007305"/>
    </source>
</evidence>
<feature type="domain" description="WRKY" evidence="6">
    <location>
        <begin position="268"/>
        <end position="318"/>
    </location>
</feature>
<dbReference type="InterPro" id="IPR036576">
    <property type="entry name" value="WRKY_dom_sf"/>
</dbReference>
<comment type="subcellular location">
    <subcellularLocation>
        <location evidence="1">Nucleus</location>
    </subcellularLocation>
</comment>
<reference evidence="7" key="2">
    <citation type="submission" date="2019-07" db="EMBL/GenBank/DDBJ databases">
        <authorList>
            <person name="Seetharam A."/>
            <person name="Woodhouse M."/>
            <person name="Cannon E."/>
        </authorList>
    </citation>
    <scope>NUCLEOTIDE SEQUENCE [LARGE SCALE GENOMIC DNA]</scope>
    <source>
        <strain evidence="7">cv. B73</strain>
    </source>
</reference>
<dbReference type="PANTHER" id="PTHR31282">
    <property type="entry name" value="WRKY TRANSCRIPTION FACTOR 21-RELATED"/>
    <property type="match status" value="1"/>
</dbReference>
<dbReference type="GO" id="GO:0005634">
    <property type="term" value="C:nucleus"/>
    <property type="evidence" value="ECO:0007669"/>
    <property type="project" value="UniProtKB-SubCell"/>
</dbReference>
<keyword evidence="3" id="KW-0238">DNA-binding</keyword>
<organism evidence="7 8">
    <name type="scientific">Zea mays</name>
    <name type="common">Maize</name>
    <dbReference type="NCBI Taxonomy" id="4577"/>
    <lineage>
        <taxon>Eukaryota</taxon>
        <taxon>Viridiplantae</taxon>
        <taxon>Streptophyta</taxon>
        <taxon>Embryophyta</taxon>
        <taxon>Tracheophyta</taxon>
        <taxon>Spermatophyta</taxon>
        <taxon>Magnoliopsida</taxon>
        <taxon>Liliopsida</taxon>
        <taxon>Poales</taxon>
        <taxon>Poaceae</taxon>
        <taxon>PACMAD clade</taxon>
        <taxon>Panicoideae</taxon>
        <taxon>Andropogonodae</taxon>
        <taxon>Andropogoneae</taxon>
        <taxon>Tripsacinae</taxon>
        <taxon>Zea</taxon>
    </lineage>
</organism>
<evidence type="ECO:0000256" key="1">
    <source>
        <dbReference type="ARBA" id="ARBA00004123"/>
    </source>
</evidence>
<accession>A0A804NJ16</accession>
<keyword evidence="5" id="KW-0539">Nucleus</keyword>